<dbReference type="PANTHER" id="PTHR48050:SF13">
    <property type="entry name" value="STEROL 3-BETA-GLUCOSYLTRANSFERASE UGT80A2"/>
    <property type="match status" value="1"/>
</dbReference>
<comment type="caution">
    <text evidence="3">The sequence shown here is derived from an EMBL/GenBank/DDBJ whole genome shotgun (WGS) entry which is preliminary data.</text>
</comment>
<dbReference type="InterPro" id="IPR050426">
    <property type="entry name" value="Glycosyltransferase_28"/>
</dbReference>
<protein>
    <submittedName>
        <fullName evidence="3">Sterol 3beta-glucosyltransferase</fullName>
        <ecNumber evidence="3">2.4.1.173</ecNumber>
    </submittedName>
</protein>
<dbReference type="EC" id="2.4.1.173" evidence="3"/>
<dbReference type="GO" id="GO:0005975">
    <property type="term" value="P:carbohydrate metabolic process"/>
    <property type="evidence" value="ECO:0007669"/>
    <property type="project" value="InterPro"/>
</dbReference>
<accession>A0AA40SQI5</accession>
<dbReference type="GO" id="GO:0033072">
    <property type="term" value="P:vancomycin biosynthetic process"/>
    <property type="evidence" value="ECO:0007669"/>
    <property type="project" value="UniProtKB-ARBA"/>
</dbReference>
<dbReference type="RefSeq" id="WP_183500068.1">
    <property type="nucleotide sequence ID" value="NZ_BAABCO010000004.1"/>
</dbReference>
<keyword evidence="3" id="KW-0808">Transferase</keyword>
<name>A0AA40SQI5_9MICO</name>
<feature type="domain" description="Glycosyltransferase family 28 N-terminal" evidence="1">
    <location>
        <begin position="4"/>
        <end position="128"/>
    </location>
</feature>
<dbReference type="FunFam" id="3.40.50.2000:FF:000009">
    <property type="entry name" value="Sterol 3-beta-glucosyltransferase UGT80A2"/>
    <property type="match status" value="1"/>
</dbReference>
<feature type="domain" description="Erythromycin biosynthesis protein CIII-like C-terminal" evidence="2">
    <location>
        <begin position="283"/>
        <end position="391"/>
    </location>
</feature>
<evidence type="ECO:0000313" key="3">
    <source>
        <dbReference type="EMBL" id="MBB4140548.1"/>
    </source>
</evidence>
<dbReference type="Proteomes" id="UP000549113">
    <property type="component" value="Unassembled WGS sequence"/>
</dbReference>
<keyword evidence="3" id="KW-0328">Glycosyltransferase</keyword>
<dbReference type="AlphaFoldDB" id="A0AA40SQI5"/>
<dbReference type="EMBL" id="JACIFH010000001">
    <property type="protein sequence ID" value="MBB4140548.1"/>
    <property type="molecule type" value="Genomic_DNA"/>
</dbReference>
<reference evidence="3 4" key="1">
    <citation type="submission" date="2020-08" db="EMBL/GenBank/DDBJ databases">
        <title>Sequencing the genomes of 1000 actinobacteria strains.</title>
        <authorList>
            <person name="Klenk H.-P."/>
        </authorList>
    </citation>
    <scope>NUCLEOTIDE SEQUENCE [LARGE SCALE GENOMIC DNA]</scope>
    <source>
        <strain evidence="3 4">DSM 19600</strain>
    </source>
</reference>
<evidence type="ECO:0000259" key="2">
    <source>
        <dbReference type="Pfam" id="PF06722"/>
    </source>
</evidence>
<evidence type="ECO:0000313" key="4">
    <source>
        <dbReference type="Proteomes" id="UP000549113"/>
    </source>
</evidence>
<dbReference type="CDD" id="cd03784">
    <property type="entry name" value="GT1_Gtf-like"/>
    <property type="match status" value="1"/>
</dbReference>
<dbReference type="InterPro" id="IPR004276">
    <property type="entry name" value="GlycoTrans_28_N"/>
</dbReference>
<dbReference type="Pfam" id="PF03033">
    <property type="entry name" value="Glyco_transf_28"/>
    <property type="match status" value="1"/>
</dbReference>
<evidence type="ECO:0000259" key="1">
    <source>
        <dbReference type="Pfam" id="PF03033"/>
    </source>
</evidence>
<organism evidence="3 4">
    <name type="scientific">Microbacterium invictum</name>
    <dbReference type="NCBI Taxonomy" id="515415"/>
    <lineage>
        <taxon>Bacteria</taxon>
        <taxon>Bacillati</taxon>
        <taxon>Actinomycetota</taxon>
        <taxon>Actinomycetes</taxon>
        <taxon>Micrococcales</taxon>
        <taxon>Microbacteriaceae</taxon>
        <taxon>Microbacterium</taxon>
    </lineage>
</organism>
<dbReference type="InterPro" id="IPR010610">
    <property type="entry name" value="EryCIII-like_C"/>
</dbReference>
<dbReference type="SUPFAM" id="SSF53756">
    <property type="entry name" value="UDP-Glycosyltransferase/glycogen phosphorylase"/>
    <property type="match status" value="1"/>
</dbReference>
<keyword evidence="4" id="KW-1185">Reference proteome</keyword>
<sequence>MRLLLATAGSRGDVEPFAALARRAMFEGHEVRLAAPDSSGVGLSGIDVVSMGVDYTRMIEEQGVSAWAAIRSFREVVRPTMHAVIVQTARAAMEYRPDVLISHPKVLSAPLVCEALGIPHVLVETVPSMTPTRAFPAAGTTTRNLGALNRLTYRAAGLSARMFRSDLTEVAGLVGATRRRPAPPAATLLPISPAILERPEDWPESVHLTGPWRTESADSTLREDVASFIAEGRFVYAGFGSMAAGDPSIRGREVLQGIRDRGSRALIATGLGGLRIGDDLLGDDVLVVPSVDHDLVLPHAEAAIHHGGIGTLQAATRAGAVSIVVPFIADQPFWGARLHERGLAPAPIPRRRLNAHHVGEALTDSTKYRHAVNVAAEVMSNEHGTAVAMEIIRQQADT</sequence>
<proteinExistence type="predicted"/>
<dbReference type="GO" id="GO:0016906">
    <property type="term" value="F:sterol 3-beta-glucosyltransferase activity"/>
    <property type="evidence" value="ECO:0007669"/>
    <property type="project" value="UniProtKB-EC"/>
</dbReference>
<dbReference type="PANTHER" id="PTHR48050">
    <property type="entry name" value="STEROL 3-BETA-GLUCOSYLTRANSFERASE"/>
    <property type="match status" value="1"/>
</dbReference>
<dbReference type="Pfam" id="PF06722">
    <property type="entry name" value="EryCIII-like_C"/>
    <property type="match status" value="1"/>
</dbReference>
<gene>
    <name evidence="3" type="ORF">BKA10_002342</name>
</gene>
<dbReference type="InterPro" id="IPR002213">
    <property type="entry name" value="UDP_glucos_trans"/>
</dbReference>
<dbReference type="Gene3D" id="3.40.50.2000">
    <property type="entry name" value="Glycogen Phosphorylase B"/>
    <property type="match status" value="2"/>
</dbReference>